<dbReference type="InterPro" id="IPR046373">
    <property type="entry name" value="Acyl-CoA_Oxase/DH_mid-dom_sf"/>
</dbReference>
<evidence type="ECO:0000256" key="5">
    <source>
        <dbReference type="ARBA" id="ARBA00023002"/>
    </source>
</evidence>
<dbReference type="InterPro" id="IPR037069">
    <property type="entry name" value="AcylCoA_DH/ox_N_sf"/>
</dbReference>
<dbReference type="AlphaFoldDB" id="A0A1H9F940"/>
<reference evidence="11" key="1">
    <citation type="submission" date="2016-10" db="EMBL/GenBank/DDBJ databases">
        <authorList>
            <person name="Varghese N."/>
            <person name="Submissions S."/>
        </authorList>
    </citation>
    <scope>NUCLEOTIDE SEQUENCE [LARGE SCALE GENOMIC DNA]</scope>
    <source>
        <strain evidence="11">CGMCC 4.578</strain>
    </source>
</reference>
<dbReference type="Gene3D" id="2.40.110.10">
    <property type="entry name" value="Butyryl-CoA Dehydrogenase, subunit A, domain 2"/>
    <property type="match status" value="1"/>
</dbReference>
<accession>A0A1H9F940</accession>
<name>A0A1H9F940_9PSEU</name>
<gene>
    <name evidence="10" type="ORF">SAMN05216195_102184</name>
</gene>
<evidence type="ECO:0000259" key="7">
    <source>
        <dbReference type="Pfam" id="PF00441"/>
    </source>
</evidence>
<dbReference type="PANTHER" id="PTHR43884">
    <property type="entry name" value="ACYL-COA DEHYDROGENASE"/>
    <property type="match status" value="1"/>
</dbReference>
<feature type="domain" description="Acyl-CoA oxidase/dehydrogenase middle" evidence="8">
    <location>
        <begin position="128"/>
        <end position="222"/>
    </location>
</feature>
<evidence type="ECO:0000256" key="4">
    <source>
        <dbReference type="ARBA" id="ARBA00022827"/>
    </source>
</evidence>
<evidence type="ECO:0000256" key="6">
    <source>
        <dbReference type="RuleBase" id="RU362125"/>
    </source>
</evidence>
<dbReference type="EMBL" id="FOFT01000002">
    <property type="protein sequence ID" value="SEQ33953.1"/>
    <property type="molecule type" value="Genomic_DNA"/>
</dbReference>
<keyword evidence="11" id="KW-1185">Reference proteome</keyword>
<dbReference type="Gene3D" id="1.10.540.10">
    <property type="entry name" value="Acyl-CoA dehydrogenase/oxidase, N-terminal domain"/>
    <property type="match status" value="1"/>
</dbReference>
<keyword evidence="4 6" id="KW-0274">FAD</keyword>
<evidence type="ECO:0000313" key="11">
    <source>
        <dbReference type="Proteomes" id="UP000199028"/>
    </source>
</evidence>
<dbReference type="InterPro" id="IPR006091">
    <property type="entry name" value="Acyl-CoA_Oxase/DH_mid-dom"/>
</dbReference>
<evidence type="ECO:0000313" key="10">
    <source>
        <dbReference type="EMBL" id="SEQ33953.1"/>
    </source>
</evidence>
<evidence type="ECO:0000259" key="9">
    <source>
        <dbReference type="Pfam" id="PF02771"/>
    </source>
</evidence>
<sequence>MRTIDVHDMGVTLRQVAEVADELRLLAAEVDDGRVPASRGYAAVRNAGLLRLLLPQSAGGSGLSYLDYTRVLEELALGDASAALGYNMHNVAIGGLCESAERDLPPSAAAFRRWVFDEVAHRDRMFASATSEVGGGAKLTAVKATYRRTADGFVLNGRKSFVSLAGIADYYITTARREDSDAADEVSHFVVAKDDAGVSFDGLWDGAALAGTATSAMTLSNVHLGTDRLFLGIEGMSLFKLVREPHWMVSGYMGAYLGVAESILRHVTTFVTADAKRRDSAVVRAEVGRMAVDLAATRALVHAAARLVDERKGSVEANSAVHAAKYRVGESTTTLAQAAVRICGSTALRRSNPLERLLREASFCSVMPAKPDECLEYVGKARLGFNMFDSTTVEW</sequence>
<dbReference type="InterPro" id="IPR009075">
    <property type="entry name" value="AcylCo_DH/oxidase_C"/>
</dbReference>
<dbReference type="Pfam" id="PF00441">
    <property type="entry name" value="Acyl-CoA_dh_1"/>
    <property type="match status" value="1"/>
</dbReference>
<protein>
    <submittedName>
        <fullName evidence="10">Acyl-CoA dehydrogenase</fullName>
    </submittedName>
</protein>
<keyword evidence="3 6" id="KW-0285">Flavoprotein</keyword>
<dbReference type="InterPro" id="IPR036250">
    <property type="entry name" value="AcylCo_DH-like_C"/>
</dbReference>
<dbReference type="SUPFAM" id="SSF47203">
    <property type="entry name" value="Acyl-CoA dehydrogenase C-terminal domain-like"/>
    <property type="match status" value="1"/>
</dbReference>
<dbReference type="PANTHER" id="PTHR43884:SF25">
    <property type="entry name" value="ACYL-COA DEHYDROGENASE YDBM-RELATED"/>
    <property type="match status" value="1"/>
</dbReference>
<comment type="cofactor">
    <cofactor evidence="1 6">
        <name>FAD</name>
        <dbReference type="ChEBI" id="CHEBI:57692"/>
    </cofactor>
</comment>
<dbReference type="Proteomes" id="UP000199028">
    <property type="component" value="Unassembled WGS sequence"/>
</dbReference>
<dbReference type="GO" id="GO:0050660">
    <property type="term" value="F:flavin adenine dinucleotide binding"/>
    <property type="evidence" value="ECO:0007669"/>
    <property type="project" value="InterPro"/>
</dbReference>
<dbReference type="Gene3D" id="1.20.140.10">
    <property type="entry name" value="Butyryl-CoA Dehydrogenase, subunit A, domain 3"/>
    <property type="match status" value="1"/>
</dbReference>
<evidence type="ECO:0000256" key="3">
    <source>
        <dbReference type="ARBA" id="ARBA00022630"/>
    </source>
</evidence>
<evidence type="ECO:0000256" key="2">
    <source>
        <dbReference type="ARBA" id="ARBA00009347"/>
    </source>
</evidence>
<comment type="similarity">
    <text evidence="2 6">Belongs to the acyl-CoA dehydrogenase family.</text>
</comment>
<proteinExistence type="inferred from homology"/>
<dbReference type="Pfam" id="PF02771">
    <property type="entry name" value="Acyl-CoA_dh_N"/>
    <property type="match status" value="1"/>
</dbReference>
<dbReference type="Pfam" id="PF02770">
    <property type="entry name" value="Acyl-CoA_dh_M"/>
    <property type="match status" value="1"/>
</dbReference>
<evidence type="ECO:0000259" key="8">
    <source>
        <dbReference type="Pfam" id="PF02770"/>
    </source>
</evidence>
<dbReference type="PIRSF" id="PIRSF016578">
    <property type="entry name" value="HsaA"/>
    <property type="match status" value="1"/>
</dbReference>
<dbReference type="GO" id="GO:0003995">
    <property type="term" value="F:acyl-CoA dehydrogenase activity"/>
    <property type="evidence" value="ECO:0007669"/>
    <property type="project" value="TreeGrafter"/>
</dbReference>
<keyword evidence="5 6" id="KW-0560">Oxidoreductase</keyword>
<organism evidence="10 11">
    <name type="scientific">Lentzea flaviverrucosa</name>
    <dbReference type="NCBI Taxonomy" id="200379"/>
    <lineage>
        <taxon>Bacteria</taxon>
        <taxon>Bacillati</taxon>
        <taxon>Actinomycetota</taxon>
        <taxon>Actinomycetes</taxon>
        <taxon>Pseudonocardiales</taxon>
        <taxon>Pseudonocardiaceae</taxon>
        <taxon>Lentzea</taxon>
    </lineage>
</organism>
<dbReference type="SUPFAM" id="SSF56645">
    <property type="entry name" value="Acyl-CoA dehydrogenase NM domain-like"/>
    <property type="match status" value="1"/>
</dbReference>
<evidence type="ECO:0000256" key="1">
    <source>
        <dbReference type="ARBA" id="ARBA00001974"/>
    </source>
</evidence>
<feature type="domain" description="Acyl-CoA dehydrogenase/oxidase N-terminal" evidence="9">
    <location>
        <begin position="19"/>
        <end position="93"/>
    </location>
</feature>
<feature type="domain" description="Acyl-CoA dehydrogenase/oxidase C-terminal" evidence="7">
    <location>
        <begin position="255"/>
        <end position="362"/>
    </location>
</feature>
<dbReference type="RefSeq" id="WP_211335309.1">
    <property type="nucleotide sequence ID" value="NZ_FOFT01000002.1"/>
</dbReference>
<dbReference type="InterPro" id="IPR013786">
    <property type="entry name" value="AcylCoA_DH/ox_N"/>
</dbReference>
<dbReference type="InterPro" id="IPR009100">
    <property type="entry name" value="AcylCoA_DH/oxidase_NM_dom_sf"/>
</dbReference>